<dbReference type="AlphaFoldDB" id="A0A4S3KXX0"/>
<dbReference type="Pfam" id="PF02709">
    <property type="entry name" value="Glyco_transf_7C"/>
    <property type="match status" value="1"/>
</dbReference>
<evidence type="ECO:0000313" key="4">
    <source>
        <dbReference type="EMBL" id="TCT00255.1"/>
    </source>
</evidence>
<dbReference type="InterPro" id="IPR050834">
    <property type="entry name" value="Glycosyltransf_2"/>
</dbReference>
<evidence type="ECO:0000259" key="3">
    <source>
        <dbReference type="Pfam" id="PF02709"/>
    </source>
</evidence>
<dbReference type="EMBL" id="SMAF01000003">
    <property type="protein sequence ID" value="TCT00255.1"/>
    <property type="molecule type" value="Genomic_DNA"/>
</dbReference>
<dbReference type="PANTHER" id="PTHR43685:SF3">
    <property type="entry name" value="SLR2126 PROTEIN"/>
    <property type="match status" value="1"/>
</dbReference>
<name>A0A4S3KXX0_9GAMM</name>
<evidence type="ECO:0000256" key="1">
    <source>
        <dbReference type="ARBA" id="ARBA00022679"/>
    </source>
</evidence>
<dbReference type="CDD" id="cd06420">
    <property type="entry name" value="GT2_Chondriotin_Pol_N"/>
    <property type="match status" value="1"/>
</dbReference>
<dbReference type="InterPro" id="IPR029044">
    <property type="entry name" value="Nucleotide-diphossugar_trans"/>
</dbReference>
<sequence>MATSVILSTYNQPEWLEKCLLGYAAQDRLDFEVVIADDGSRDDTRALLDAMRPRLPFDLVHVWQEDAGFRKCRALNLAVLAASGDYLLFSDGDCIPRPDFVSVHLREREPGRFLSGGYCKLPRALSLAISSDDIASGRATDAAWLRASGMKRRTLKIARHPLWRQRVLNALTPTRPRWHGHNASAWKSDIVRVNGFDERLSYGAEDLEFGDRLVNAGVRGKQIRFSAVCVHLDHDRGYVQPGMRDANEALRAVTIRERLVWAVHGLDGHRGPPVR</sequence>
<keyword evidence="1 4" id="KW-0808">Transferase</keyword>
<keyword evidence="5" id="KW-1185">Reference proteome</keyword>
<feature type="domain" description="Glycosyltransferase 2-like" evidence="2">
    <location>
        <begin position="4"/>
        <end position="106"/>
    </location>
</feature>
<dbReference type="InterPro" id="IPR001173">
    <property type="entry name" value="Glyco_trans_2-like"/>
</dbReference>
<evidence type="ECO:0000313" key="5">
    <source>
        <dbReference type="Proteomes" id="UP000294599"/>
    </source>
</evidence>
<accession>A0A4S3KXX0</accession>
<dbReference type="RefSeq" id="WP_123522745.1">
    <property type="nucleotide sequence ID" value="NZ_JBHLWF010000007.1"/>
</dbReference>
<proteinExistence type="predicted"/>
<dbReference type="GO" id="GO:0016740">
    <property type="term" value="F:transferase activity"/>
    <property type="evidence" value="ECO:0007669"/>
    <property type="project" value="UniProtKB-KW"/>
</dbReference>
<organism evidence="4 5">
    <name type="scientific">Pseudofulvimonas gallinarii</name>
    <dbReference type="NCBI Taxonomy" id="634155"/>
    <lineage>
        <taxon>Bacteria</taxon>
        <taxon>Pseudomonadati</taxon>
        <taxon>Pseudomonadota</taxon>
        <taxon>Gammaproteobacteria</taxon>
        <taxon>Lysobacterales</taxon>
        <taxon>Rhodanobacteraceae</taxon>
        <taxon>Pseudofulvimonas</taxon>
    </lineage>
</organism>
<dbReference type="OrthoDB" id="9801954at2"/>
<gene>
    <name evidence="4" type="ORF">EDC25_10323</name>
</gene>
<dbReference type="SUPFAM" id="SSF53448">
    <property type="entry name" value="Nucleotide-diphospho-sugar transferases"/>
    <property type="match status" value="1"/>
</dbReference>
<feature type="domain" description="Galactosyltransferase C-terminal" evidence="3">
    <location>
        <begin position="182"/>
        <end position="225"/>
    </location>
</feature>
<dbReference type="InterPro" id="IPR027791">
    <property type="entry name" value="Galactosyl_T_C"/>
</dbReference>
<evidence type="ECO:0000259" key="2">
    <source>
        <dbReference type="Pfam" id="PF00535"/>
    </source>
</evidence>
<comment type="caution">
    <text evidence="4">The sequence shown here is derived from an EMBL/GenBank/DDBJ whole genome shotgun (WGS) entry which is preliminary data.</text>
</comment>
<dbReference type="Gene3D" id="3.90.550.10">
    <property type="entry name" value="Spore Coat Polysaccharide Biosynthesis Protein SpsA, Chain A"/>
    <property type="match status" value="1"/>
</dbReference>
<protein>
    <submittedName>
        <fullName evidence="4">Glycosyltransferase involved in cell wall biosynthesis</fullName>
    </submittedName>
</protein>
<dbReference type="Pfam" id="PF00535">
    <property type="entry name" value="Glycos_transf_2"/>
    <property type="match status" value="1"/>
</dbReference>
<reference evidence="4 5" key="1">
    <citation type="submission" date="2019-03" db="EMBL/GenBank/DDBJ databases">
        <title>Genomic Encyclopedia of Type Strains, Phase IV (KMG-IV): sequencing the most valuable type-strain genomes for metagenomic binning, comparative biology and taxonomic classification.</title>
        <authorList>
            <person name="Goeker M."/>
        </authorList>
    </citation>
    <scope>NUCLEOTIDE SEQUENCE [LARGE SCALE GENOMIC DNA]</scope>
    <source>
        <strain evidence="4 5">DSM 21944</strain>
    </source>
</reference>
<dbReference type="PANTHER" id="PTHR43685">
    <property type="entry name" value="GLYCOSYLTRANSFERASE"/>
    <property type="match status" value="1"/>
</dbReference>
<dbReference type="Proteomes" id="UP000294599">
    <property type="component" value="Unassembled WGS sequence"/>
</dbReference>